<protein>
    <recommendedName>
        <fullName evidence="3">HEAT repeat domain-containing protein</fullName>
    </recommendedName>
</protein>
<organism evidence="1 2">
    <name type="scientific">Streptomyces anulatus</name>
    <name type="common">Streptomyces chrysomallus</name>
    <dbReference type="NCBI Taxonomy" id="1892"/>
    <lineage>
        <taxon>Bacteria</taxon>
        <taxon>Bacillati</taxon>
        <taxon>Actinomycetota</taxon>
        <taxon>Actinomycetes</taxon>
        <taxon>Kitasatosporales</taxon>
        <taxon>Streptomycetaceae</taxon>
        <taxon>Streptomyces</taxon>
    </lineage>
</organism>
<reference evidence="1" key="1">
    <citation type="submission" date="2022-10" db="EMBL/GenBank/DDBJ databases">
        <title>The complete genomes of actinobacterial strains from the NBC collection.</title>
        <authorList>
            <person name="Joergensen T.S."/>
            <person name="Alvarez Arevalo M."/>
            <person name="Sterndorff E.B."/>
            <person name="Faurdal D."/>
            <person name="Vuksanovic O."/>
            <person name="Mourched A.-S."/>
            <person name="Charusanti P."/>
            <person name="Shaw S."/>
            <person name="Blin K."/>
            <person name="Weber T."/>
        </authorList>
    </citation>
    <scope>NUCLEOTIDE SEQUENCE</scope>
    <source>
        <strain evidence="1">NBC_01436</strain>
    </source>
</reference>
<dbReference type="EMBL" id="CP109491">
    <property type="protein sequence ID" value="WUX41825.1"/>
    <property type="molecule type" value="Genomic_DNA"/>
</dbReference>
<name>A0ABZ1ZTB2_STRAQ</name>
<evidence type="ECO:0000313" key="1">
    <source>
        <dbReference type="EMBL" id="WUX41825.1"/>
    </source>
</evidence>
<keyword evidence="2" id="KW-1185">Reference proteome</keyword>
<dbReference type="RefSeq" id="WP_329359868.1">
    <property type="nucleotide sequence ID" value="NZ_CP109490.1"/>
</dbReference>
<accession>A0ABZ1ZTB2</accession>
<evidence type="ECO:0000313" key="2">
    <source>
        <dbReference type="Proteomes" id="UP001431926"/>
    </source>
</evidence>
<gene>
    <name evidence="1" type="ORF">OG367_38870</name>
</gene>
<proteinExistence type="predicted"/>
<evidence type="ECO:0008006" key="3">
    <source>
        <dbReference type="Google" id="ProtNLM"/>
    </source>
</evidence>
<dbReference type="Proteomes" id="UP001431926">
    <property type="component" value="Chromosome"/>
</dbReference>
<sequence length="286" mass="30765">MTPHIDEFLSRARLVSAPYTQDDIDAAEARVLARLDAPAPSIVPAAAVSTAIKEPTALEAAQDLQTLCETVVTRTTALRTLRTFLTPQLPEPPGARVLGCILQLAESEENARFWWQYAAGAGDPAASYCLYLHHRALGEHAPARWWHEQTELLQNTPSTDEPIPPGEGAGAEPDAVPHAVTAALNAVSTTDASLLPTALRILGALRTGPAPVPAVVGAVLDYAPAAIGYVDGLDLPLTDPDFTDHIRTLIATEHTPTRTRTRLQPRPKTTQPQIATARRHCTWTWG</sequence>